<organism evidence="4 5">
    <name type="scientific">Erythroxylum novogranatense</name>
    <dbReference type="NCBI Taxonomy" id="1862640"/>
    <lineage>
        <taxon>Eukaryota</taxon>
        <taxon>Viridiplantae</taxon>
        <taxon>Streptophyta</taxon>
        <taxon>Embryophyta</taxon>
        <taxon>Tracheophyta</taxon>
        <taxon>Spermatophyta</taxon>
        <taxon>Magnoliopsida</taxon>
        <taxon>eudicotyledons</taxon>
        <taxon>Gunneridae</taxon>
        <taxon>Pentapetalae</taxon>
        <taxon>rosids</taxon>
        <taxon>fabids</taxon>
        <taxon>Malpighiales</taxon>
        <taxon>Erythroxylaceae</taxon>
        <taxon>Erythroxylum</taxon>
    </lineage>
</organism>
<dbReference type="Pfam" id="PF02458">
    <property type="entry name" value="Transferase"/>
    <property type="match status" value="1"/>
</dbReference>
<evidence type="ECO:0000256" key="3">
    <source>
        <dbReference type="ARBA" id="ARBA00023315"/>
    </source>
</evidence>
<dbReference type="InterPro" id="IPR050317">
    <property type="entry name" value="Plant_Fungal_Acyltransferase"/>
</dbReference>
<dbReference type="InterPro" id="IPR023213">
    <property type="entry name" value="CAT-like_dom_sf"/>
</dbReference>
<accession>A0AAV8TP38</accession>
<reference evidence="4 5" key="1">
    <citation type="submission" date="2021-09" db="EMBL/GenBank/DDBJ databases">
        <title>Genomic insights and catalytic innovation underlie evolution of tropane alkaloids biosynthesis.</title>
        <authorList>
            <person name="Wang Y.-J."/>
            <person name="Tian T."/>
            <person name="Huang J.-P."/>
            <person name="Huang S.-X."/>
        </authorList>
    </citation>
    <scope>NUCLEOTIDE SEQUENCE [LARGE SCALE GENOMIC DNA]</scope>
    <source>
        <strain evidence="4">KIB-2018</strain>
        <tissue evidence="4">Leaf</tissue>
    </source>
</reference>
<evidence type="ECO:0000256" key="1">
    <source>
        <dbReference type="ARBA" id="ARBA00009861"/>
    </source>
</evidence>
<comment type="caution">
    <text evidence="4">The sequence shown here is derived from an EMBL/GenBank/DDBJ whole genome shotgun (WGS) entry which is preliminary data.</text>
</comment>
<dbReference type="PANTHER" id="PTHR31642:SF13">
    <property type="entry name" value="AGMATINE HYDROXYCINNAMOYLTRANSFERASE 1"/>
    <property type="match status" value="1"/>
</dbReference>
<protein>
    <submittedName>
        <fullName evidence="4">Uncharacterized protein</fullName>
    </submittedName>
</protein>
<sequence>MKLSSQPNLPTPETNLLNHKTPKTMKVKIESTRIVKPVYEGIAPSISNHIPLSVFDRVTYDTHMAVIYAYRPPTPSNATIEIGLQRTLSEYREFAGRLGENANGDRVILLNDKGVRFVEASFDGKLDRVMPLQPSPVVLTFHPRLSGVEELLQVQLTKFSCGSLVVGFTANHLVADGHSTSNFLIAWGKACRGLDMSPLPLHDRTIFQPRKPPSFEFEHRGVEYKAKSPINDFPDKFDYFLDEIGMHKAHFTVEFLSKLKVKASQSEGANNGKPYSTFESLLAHLWRSITKARGVSALETTQIRISVNGRMRLNPRVPNEYFGNLVLWAFPRARVKDLLRKPLPYAVKLIHDAIARVNNNYFRSFIDFATHKADKEDLEPTVESNDSVLCPNLEVDSWLRFPFYDLDFGGGRPYMFLPSYWPTEGMLFLLPSFLGDGSIDAFVALFPDTLASFKQICYSLD</sequence>
<proteinExistence type="inferred from homology"/>
<keyword evidence="5" id="KW-1185">Reference proteome</keyword>
<name>A0AAV8TP38_9ROSI</name>
<gene>
    <name evidence="4" type="ORF">K2173_020903</name>
</gene>
<evidence type="ECO:0000313" key="4">
    <source>
        <dbReference type="EMBL" id="KAJ8767963.1"/>
    </source>
</evidence>
<evidence type="ECO:0000256" key="2">
    <source>
        <dbReference type="ARBA" id="ARBA00022679"/>
    </source>
</evidence>
<keyword evidence="3" id="KW-0012">Acyltransferase</keyword>
<dbReference type="EMBL" id="JAIWQS010000004">
    <property type="protein sequence ID" value="KAJ8767963.1"/>
    <property type="molecule type" value="Genomic_DNA"/>
</dbReference>
<dbReference type="PANTHER" id="PTHR31642">
    <property type="entry name" value="TRICHOTHECENE 3-O-ACETYLTRANSFERASE"/>
    <property type="match status" value="1"/>
</dbReference>
<keyword evidence="2" id="KW-0808">Transferase</keyword>
<comment type="similarity">
    <text evidence="1">Belongs to the plant acyltransferase family.</text>
</comment>
<dbReference type="Proteomes" id="UP001159364">
    <property type="component" value="Linkage Group LG04"/>
</dbReference>
<dbReference type="Gene3D" id="3.30.559.10">
    <property type="entry name" value="Chloramphenicol acetyltransferase-like domain"/>
    <property type="match status" value="2"/>
</dbReference>
<dbReference type="AlphaFoldDB" id="A0AAV8TP38"/>
<evidence type="ECO:0000313" key="5">
    <source>
        <dbReference type="Proteomes" id="UP001159364"/>
    </source>
</evidence>
<dbReference type="GO" id="GO:0016747">
    <property type="term" value="F:acyltransferase activity, transferring groups other than amino-acyl groups"/>
    <property type="evidence" value="ECO:0007669"/>
    <property type="project" value="TreeGrafter"/>
</dbReference>
<dbReference type="FunFam" id="3.30.559.10:FF:000008">
    <property type="entry name" value="Tryptamine hydroxycinnamoyl transferase"/>
    <property type="match status" value="1"/>
</dbReference>